<evidence type="ECO:0000313" key="3">
    <source>
        <dbReference type="Proteomes" id="UP000194546"/>
    </source>
</evidence>
<evidence type="ECO:0000313" key="2">
    <source>
        <dbReference type="EMBL" id="OTP68263.1"/>
    </source>
</evidence>
<name>A0A242MC01_CABSO</name>
<reference evidence="2 3" key="1">
    <citation type="submission" date="2017-03" db="EMBL/GenBank/DDBJ databases">
        <title>Genome analysis of strain PAMC 26510.</title>
        <authorList>
            <person name="Oh H.-M."/>
            <person name="Yang J.-A."/>
        </authorList>
    </citation>
    <scope>NUCLEOTIDE SEQUENCE [LARGE SCALE GENOMIC DNA]</scope>
    <source>
        <strain evidence="2 3">PAMC 26510</strain>
    </source>
</reference>
<dbReference type="EMBL" id="NBTY01000173">
    <property type="protein sequence ID" value="OTP68263.1"/>
    <property type="molecule type" value="Genomic_DNA"/>
</dbReference>
<gene>
    <name evidence="2" type="ORF">PAMC26510_29300</name>
</gene>
<keyword evidence="1" id="KW-0175">Coiled coil</keyword>
<evidence type="ECO:0000256" key="1">
    <source>
        <dbReference type="SAM" id="Coils"/>
    </source>
</evidence>
<dbReference type="AlphaFoldDB" id="A0A242MC01"/>
<comment type="caution">
    <text evidence="2">The sequence shown here is derived from an EMBL/GenBank/DDBJ whole genome shotgun (WGS) entry which is preliminary data.</text>
</comment>
<feature type="coiled-coil region" evidence="1">
    <location>
        <begin position="19"/>
        <end position="49"/>
    </location>
</feature>
<protein>
    <submittedName>
        <fullName evidence="2">Mobile element protein</fullName>
    </submittedName>
</protein>
<organism evidence="2 3">
    <name type="scientific">Caballeronia sordidicola</name>
    <name type="common">Burkholderia sordidicola</name>
    <dbReference type="NCBI Taxonomy" id="196367"/>
    <lineage>
        <taxon>Bacteria</taxon>
        <taxon>Pseudomonadati</taxon>
        <taxon>Pseudomonadota</taxon>
        <taxon>Betaproteobacteria</taxon>
        <taxon>Burkholderiales</taxon>
        <taxon>Burkholderiaceae</taxon>
        <taxon>Caballeronia</taxon>
    </lineage>
</organism>
<accession>A0A242MC01</accession>
<proteinExistence type="predicted"/>
<sequence length="138" mass="15777">MLGWIKQEEVDSGERKGATTSERERFKALERENKQLRRANEILKLARARSTGRCNTFWSNMRAICLRANEPDADCYLHHLNHFADPACLVLPGSKAASPGTRPYRRDRRIACLGSDRSVRVRQRLLRIVGRLPYTAGV</sequence>
<dbReference type="Proteomes" id="UP000194546">
    <property type="component" value="Unassembled WGS sequence"/>
</dbReference>